<dbReference type="EMBL" id="JBHSDL010000030">
    <property type="protein sequence ID" value="MFC4377502.1"/>
    <property type="molecule type" value="Genomic_DNA"/>
</dbReference>
<dbReference type="Proteomes" id="UP001595844">
    <property type="component" value="Unassembled WGS sequence"/>
</dbReference>
<reference evidence="2" key="1">
    <citation type="journal article" date="2019" name="Int. J. Syst. Evol. Microbiol.">
        <title>The Global Catalogue of Microorganisms (GCM) 10K type strain sequencing project: providing services to taxonomists for standard genome sequencing and annotation.</title>
        <authorList>
            <consortium name="The Broad Institute Genomics Platform"/>
            <consortium name="The Broad Institute Genome Sequencing Center for Infectious Disease"/>
            <person name="Wu L."/>
            <person name="Ma J."/>
        </authorList>
    </citation>
    <scope>NUCLEOTIDE SEQUENCE [LARGE SCALE GENOMIC DNA]</scope>
    <source>
        <strain evidence="2">IBRC-M 10490</strain>
    </source>
</reference>
<organism evidence="1 2">
    <name type="scientific">Nocardia halotolerans</name>
    <dbReference type="NCBI Taxonomy" id="1755878"/>
    <lineage>
        <taxon>Bacteria</taxon>
        <taxon>Bacillati</taxon>
        <taxon>Actinomycetota</taxon>
        <taxon>Actinomycetes</taxon>
        <taxon>Mycobacteriales</taxon>
        <taxon>Nocardiaceae</taxon>
        <taxon>Nocardia</taxon>
    </lineage>
</organism>
<protein>
    <recommendedName>
        <fullName evidence="3">WXG100 family type VII secretion target</fullName>
    </recommendedName>
</protein>
<evidence type="ECO:0008006" key="3">
    <source>
        <dbReference type="Google" id="ProtNLM"/>
    </source>
</evidence>
<name>A0ABV8VQP0_9NOCA</name>
<gene>
    <name evidence="1" type="ORF">ACFO5K_25810</name>
</gene>
<sequence>MSTTVSNGIVVNQAAIDQSVNELEDTVRELRNAAANVDAWGGGVEAGRAYVDRGQRIATGFERVSGWLNRWTTATEYTAGSIGAATIELAGIDNCAAHDQNKLAAQLPTR</sequence>
<comment type="caution">
    <text evidence="1">The sequence shown here is derived from an EMBL/GenBank/DDBJ whole genome shotgun (WGS) entry which is preliminary data.</text>
</comment>
<evidence type="ECO:0000313" key="1">
    <source>
        <dbReference type="EMBL" id="MFC4377502.1"/>
    </source>
</evidence>
<evidence type="ECO:0000313" key="2">
    <source>
        <dbReference type="Proteomes" id="UP001595844"/>
    </source>
</evidence>
<proteinExistence type="predicted"/>
<keyword evidence="2" id="KW-1185">Reference proteome</keyword>
<accession>A0ABV8VQP0</accession>
<dbReference type="RefSeq" id="WP_378568194.1">
    <property type="nucleotide sequence ID" value="NZ_JBHSDL010000030.1"/>
</dbReference>